<evidence type="ECO:0000256" key="3">
    <source>
        <dbReference type="ARBA" id="ARBA00022679"/>
    </source>
</evidence>
<evidence type="ECO:0000259" key="6">
    <source>
        <dbReference type="PROSITE" id="PS50052"/>
    </source>
</evidence>
<keyword evidence="4 7" id="KW-0418">Kinase</keyword>
<keyword evidence="3" id="KW-0808">Transferase</keyword>
<dbReference type="GO" id="GO:0004385">
    <property type="term" value="F:GMP kinase activity"/>
    <property type="evidence" value="ECO:0007669"/>
    <property type="project" value="UniProtKB-EC"/>
</dbReference>
<protein>
    <submittedName>
        <fullName evidence="7">Guanylate kinase</fullName>
    </submittedName>
</protein>
<dbReference type="InterPro" id="IPR027417">
    <property type="entry name" value="P-loop_NTPase"/>
</dbReference>
<name>A0A1I5X9K7_9LACT</name>
<dbReference type="GO" id="GO:0005829">
    <property type="term" value="C:cytosol"/>
    <property type="evidence" value="ECO:0007669"/>
    <property type="project" value="TreeGrafter"/>
</dbReference>
<proteinExistence type="inferred from homology"/>
<dbReference type="InterPro" id="IPR008144">
    <property type="entry name" value="Guanylate_kin-like_dom"/>
</dbReference>
<dbReference type="PROSITE" id="PS50052">
    <property type="entry name" value="GUANYLATE_KINASE_2"/>
    <property type="match status" value="1"/>
</dbReference>
<accession>A0A1I5X9K7</accession>
<dbReference type="STRING" id="82801.SAMN04488506_1290"/>
<evidence type="ECO:0000256" key="5">
    <source>
        <dbReference type="ARBA" id="ARBA00048594"/>
    </source>
</evidence>
<dbReference type="SUPFAM" id="SSF52540">
    <property type="entry name" value="P-loop containing nucleoside triphosphate hydrolases"/>
    <property type="match status" value="1"/>
</dbReference>
<evidence type="ECO:0000313" key="8">
    <source>
        <dbReference type="Proteomes" id="UP000199136"/>
    </source>
</evidence>
<dbReference type="Pfam" id="PF00625">
    <property type="entry name" value="Guanylate_kin"/>
    <property type="match status" value="1"/>
</dbReference>
<feature type="domain" description="Guanylate kinase-like" evidence="6">
    <location>
        <begin position="5"/>
        <end position="179"/>
    </location>
</feature>
<dbReference type="Gene3D" id="3.40.50.300">
    <property type="entry name" value="P-loop containing nucleotide triphosphate hydrolases"/>
    <property type="match status" value="1"/>
</dbReference>
<dbReference type="InterPro" id="IPR020590">
    <property type="entry name" value="Guanylate_kinase_CS"/>
</dbReference>
<dbReference type="SMART" id="SM00072">
    <property type="entry name" value="GuKc"/>
    <property type="match status" value="1"/>
</dbReference>
<sequence length="179" mass="20376">MPSQKRILVLVGASGSGKSTVSDLLIEKGIPKLVTSTTRKPRPGEVNGIHYHFRTIEQMTEEPFIEQTTYASNIYGLSVKEVEDKLGKYDMVHVTLDKNGAKVMKEQFPEETKIIFFKITEQEMAERMKKRGDSIEAIEHRIHFSRSTEELEPVENTDFVVSHGTPEEILHQILNEFAS</sequence>
<organism evidence="7 8">
    <name type="scientific">Desemzia incerta</name>
    <dbReference type="NCBI Taxonomy" id="82801"/>
    <lineage>
        <taxon>Bacteria</taxon>
        <taxon>Bacillati</taxon>
        <taxon>Bacillota</taxon>
        <taxon>Bacilli</taxon>
        <taxon>Lactobacillales</taxon>
        <taxon>Carnobacteriaceae</taxon>
        <taxon>Desemzia</taxon>
    </lineage>
</organism>
<dbReference type="AlphaFoldDB" id="A0A1I5X9K7"/>
<comment type="similarity">
    <text evidence="2">Belongs to the guanylate kinase family.</text>
</comment>
<comment type="catalytic activity">
    <reaction evidence="5">
        <text>GMP + ATP = GDP + ADP</text>
        <dbReference type="Rhea" id="RHEA:20780"/>
        <dbReference type="ChEBI" id="CHEBI:30616"/>
        <dbReference type="ChEBI" id="CHEBI:58115"/>
        <dbReference type="ChEBI" id="CHEBI:58189"/>
        <dbReference type="ChEBI" id="CHEBI:456216"/>
        <dbReference type="EC" id="2.7.4.8"/>
    </reaction>
</comment>
<dbReference type="PANTHER" id="PTHR23117:SF13">
    <property type="entry name" value="GUANYLATE KINASE"/>
    <property type="match status" value="1"/>
</dbReference>
<dbReference type="RefSeq" id="WP_177192519.1">
    <property type="nucleotide sequence ID" value="NZ_FOXW01000004.1"/>
</dbReference>
<dbReference type="EMBL" id="FOXW01000004">
    <property type="protein sequence ID" value="SFQ28652.1"/>
    <property type="molecule type" value="Genomic_DNA"/>
</dbReference>
<dbReference type="InterPro" id="IPR008145">
    <property type="entry name" value="GK/Ca_channel_bsu"/>
</dbReference>
<dbReference type="Proteomes" id="UP000199136">
    <property type="component" value="Unassembled WGS sequence"/>
</dbReference>
<evidence type="ECO:0000313" key="7">
    <source>
        <dbReference type="EMBL" id="SFQ28652.1"/>
    </source>
</evidence>
<dbReference type="PROSITE" id="PS00856">
    <property type="entry name" value="GUANYLATE_KINASE_1"/>
    <property type="match status" value="1"/>
</dbReference>
<evidence type="ECO:0000256" key="4">
    <source>
        <dbReference type="ARBA" id="ARBA00022777"/>
    </source>
</evidence>
<reference evidence="7 8" key="1">
    <citation type="submission" date="2016-10" db="EMBL/GenBank/DDBJ databases">
        <authorList>
            <person name="de Groot N.N."/>
        </authorList>
    </citation>
    <scope>NUCLEOTIDE SEQUENCE [LARGE SCALE GENOMIC DNA]</scope>
    <source>
        <strain evidence="7 8">DSM 20581</strain>
    </source>
</reference>
<keyword evidence="8" id="KW-1185">Reference proteome</keyword>
<evidence type="ECO:0000256" key="1">
    <source>
        <dbReference type="ARBA" id="ARBA00003531"/>
    </source>
</evidence>
<evidence type="ECO:0000256" key="2">
    <source>
        <dbReference type="ARBA" id="ARBA00005790"/>
    </source>
</evidence>
<comment type="function">
    <text evidence="1">Essential for recycling GMP and indirectly, cGMP.</text>
</comment>
<gene>
    <name evidence="7" type="ORF">SAMN04488506_1290</name>
</gene>
<dbReference type="PANTHER" id="PTHR23117">
    <property type="entry name" value="GUANYLATE KINASE-RELATED"/>
    <property type="match status" value="1"/>
</dbReference>